<reference evidence="2" key="2">
    <citation type="journal article" date="2015" name="Data Brief">
        <title>Shoot transcriptome of the giant reed, Arundo donax.</title>
        <authorList>
            <person name="Barrero R.A."/>
            <person name="Guerrero F.D."/>
            <person name="Moolhuijzen P."/>
            <person name="Goolsby J.A."/>
            <person name="Tidwell J."/>
            <person name="Bellgard S.E."/>
            <person name="Bellgard M.I."/>
        </authorList>
    </citation>
    <scope>NUCLEOTIDE SEQUENCE</scope>
    <source>
        <tissue evidence="2">Shoot tissue taken approximately 20 cm above the soil surface</tissue>
    </source>
</reference>
<feature type="region of interest" description="Disordered" evidence="1">
    <location>
        <begin position="1"/>
        <end position="23"/>
    </location>
</feature>
<feature type="compositionally biased region" description="Basic and acidic residues" evidence="1">
    <location>
        <begin position="7"/>
        <end position="16"/>
    </location>
</feature>
<dbReference type="EMBL" id="GBRH01243447">
    <property type="protein sequence ID" value="JAD54448.1"/>
    <property type="molecule type" value="Transcribed_RNA"/>
</dbReference>
<protein>
    <submittedName>
        <fullName evidence="2">Uncharacterized protein</fullName>
    </submittedName>
</protein>
<proteinExistence type="predicted"/>
<evidence type="ECO:0000256" key="1">
    <source>
        <dbReference type="SAM" id="MobiDB-lite"/>
    </source>
</evidence>
<evidence type="ECO:0000313" key="2">
    <source>
        <dbReference type="EMBL" id="JAD54448.1"/>
    </source>
</evidence>
<dbReference type="AlphaFoldDB" id="A0A0A9AX31"/>
<name>A0A0A9AX31_ARUDO</name>
<accession>A0A0A9AX31</accession>
<sequence>MTNFDNMDPKTPEKLDPLTLPRN</sequence>
<reference evidence="2" key="1">
    <citation type="submission" date="2014-09" db="EMBL/GenBank/DDBJ databases">
        <authorList>
            <person name="Magalhaes I.L.F."/>
            <person name="Oliveira U."/>
            <person name="Santos F.R."/>
            <person name="Vidigal T.H.D.A."/>
            <person name="Brescovit A.D."/>
            <person name="Santos A.J."/>
        </authorList>
    </citation>
    <scope>NUCLEOTIDE SEQUENCE</scope>
    <source>
        <tissue evidence="2">Shoot tissue taken approximately 20 cm above the soil surface</tissue>
    </source>
</reference>
<organism evidence="2">
    <name type="scientific">Arundo donax</name>
    <name type="common">Giant reed</name>
    <name type="synonym">Donax arundinaceus</name>
    <dbReference type="NCBI Taxonomy" id="35708"/>
    <lineage>
        <taxon>Eukaryota</taxon>
        <taxon>Viridiplantae</taxon>
        <taxon>Streptophyta</taxon>
        <taxon>Embryophyta</taxon>
        <taxon>Tracheophyta</taxon>
        <taxon>Spermatophyta</taxon>
        <taxon>Magnoliopsida</taxon>
        <taxon>Liliopsida</taxon>
        <taxon>Poales</taxon>
        <taxon>Poaceae</taxon>
        <taxon>PACMAD clade</taxon>
        <taxon>Arundinoideae</taxon>
        <taxon>Arundineae</taxon>
        <taxon>Arundo</taxon>
    </lineage>
</organism>